<dbReference type="EMBL" id="LGRX02017329">
    <property type="protein sequence ID" value="KAK3260898.1"/>
    <property type="molecule type" value="Genomic_DNA"/>
</dbReference>
<protein>
    <submittedName>
        <fullName evidence="3">Uncharacterized protein</fullName>
    </submittedName>
</protein>
<dbReference type="Proteomes" id="UP001190700">
    <property type="component" value="Unassembled WGS sequence"/>
</dbReference>
<evidence type="ECO:0000256" key="2">
    <source>
        <dbReference type="SAM" id="SignalP"/>
    </source>
</evidence>
<proteinExistence type="predicted"/>
<feature type="chain" id="PRO_5041963107" evidence="2">
    <location>
        <begin position="26"/>
        <end position="153"/>
    </location>
</feature>
<keyword evidence="2" id="KW-0732">Signal</keyword>
<feature type="region of interest" description="Disordered" evidence="1">
    <location>
        <begin position="134"/>
        <end position="153"/>
    </location>
</feature>
<keyword evidence="4" id="KW-1185">Reference proteome</keyword>
<name>A0AAE0KU67_9CHLO</name>
<feature type="signal peptide" evidence="2">
    <location>
        <begin position="1"/>
        <end position="25"/>
    </location>
</feature>
<evidence type="ECO:0000313" key="3">
    <source>
        <dbReference type="EMBL" id="KAK3260898.1"/>
    </source>
</evidence>
<sequence length="153" mass="17344">MALRKGLRNFHLVLTVILTWSPVVGEAHANDICMSWKEDRTLVIYIRTWHDYKYQKDDGHCNPLSTCPMEIVDPNGVNKTYIPYSMEGEAVPNTYYGVHCRGCCEVCGENDEQSWYAFEDSGRRRILSLSFVPPPPPPHLLLPTSPQSSSPTS</sequence>
<feature type="compositionally biased region" description="Low complexity" evidence="1">
    <location>
        <begin position="141"/>
        <end position="153"/>
    </location>
</feature>
<organism evidence="3 4">
    <name type="scientific">Cymbomonas tetramitiformis</name>
    <dbReference type="NCBI Taxonomy" id="36881"/>
    <lineage>
        <taxon>Eukaryota</taxon>
        <taxon>Viridiplantae</taxon>
        <taxon>Chlorophyta</taxon>
        <taxon>Pyramimonadophyceae</taxon>
        <taxon>Pyramimonadales</taxon>
        <taxon>Pyramimonadaceae</taxon>
        <taxon>Cymbomonas</taxon>
    </lineage>
</organism>
<comment type="caution">
    <text evidence="3">The sequence shown here is derived from an EMBL/GenBank/DDBJ whole genome shotgun (WGS) entry which is preliminary data.</text>
</comment>
<reference evidence="3 4" key="1">
    <citation type="journal article" date="2015" name="Genome Biol. Evol.">
        <title>Comparative Genomics of a Bacterivorous Green Alga Reveals Evolutionary Causalities and Consequences of Phago-Mixotrophic Mode of Nutrition.</title>
        <authorList>
            <person name="Burns J.A."/>
            <person name="Paasch A."/>
            <person name="Narechania A."/>
            <person name="Kim E."/>
        </authorList>
    </citation>
    <scope>NUCLEOTIDE SEQUENCE [LARGE SCALE GENOMIC DNA]</scope>
    <source>
        <strain evidence="3 4">PLY_AMNH</strain>
    </source>
</reference>
<accession>A0AAE0KU67</accession>
<evidence type="ECO:0000256" key="1">
    <source>
        <dbReference type="SAM" id="MobiDB-lite"/>
    </source>
</evidence>
<gene>
    <name evidence="3" type="ORF">CYMTET_30169</name>
</gene>
<evidence type="ECO:0000313" key="4">
    <source>
        <dbReference type="Proteomes" id="UP001190700"/>
    </source>
</evidence>
<dbReference type="AlphaFoldDB" id="A0AAE0KU67"/>